<dbReference type="InterPro" id="IPR051962">
    <property type="entry name" value="Cuticlin"/>
</dbReference>
<dbReference type="PANTHER" id="PTHR22907:SF53">
    <property type="entry name" value="VON WILLEBRAND FACTOR TYPE A DOMAIN PROTEIN"/>
    <property type="match status" value="1"/>
</dbReference>
<feature type="domain" description="ZP" evidence="3">
    <location>
        <begin position="1"/>
        <end position="234"/>
    </location>
</feature>
<proteinExistence type="predicted"/>
<dbReference type="SMART" id="SM00241">
    <property type="entry name" value="ZP"/>
    <property type="match status" value="1"/>
</dbReference>
<evidence type="ECO:0000256" key="1">
    <source>
        <dbReference type="ARBA" id="ARBA00022729"/>
    </source>
</evidence>
<dbReference type="AlphaFoldDB" id="A0A3P8IIH4"/>
<gene>
    <name evidence="4" type="ORF">HPBE_LOCUS25983</name>
</gene>
<dbReference type="InterPro" id="IPR001507">
    <property type="entry name" value="ZP_dom"/>
</dbReference>
<dbReference type="InterPro" id="IPR057475">
    <property type="entry name" value="CUT_C"/>
</dbReference>
<feature type="region of interest" description="Disordered" evidence="2">
    <location>
        <begin position="285"/>
        <end position="311"/>
    </location>
</feature>
<feature type="compositionally biased region" description="Polar residues" evidence="2">
    <location>
        <begin position="299"/>
        <end position="311"/>
    </location>
</feature>
<protein>
    <recommendedName>
        <fullName evidence="3">ZP domain-containing protein</fullName>
    </recommendedName>
</protein>
<dbReference type="Pfam" id="PF25301">
    <property type="entry name" value="CUT_C"/>
    <property type="match status" value="1"/>
</dbReference>
<keyword evidence="1" id="KW-0732">Signal</keyword>
<evidence type="ECO:0000259" key="3">
    <source>
        <dbReference type="PROSITE" id="PS51034"/>
    </source>
</evidence>
<evidence type="ECO:0000256" key="2">
    <source>
        <dbReference type="SAM" id="MobiDB-lite"/>
    </source>
</evidence>
<name>A0A3P8IIH4_HELPZ</name>
<dbReference type="EMBL" id="UZAH01038971">
    <property type="protein sequence ID" value="VDP55046.1"/>
    <property type="molecule type" value="Genomic_DNA"/>
</dbReference>
<accession>A0A3P8IIH4</accession>
<reference evidence="4" key="1">
    <citation type="submission" date="2018-11" db="EMBL/GenBank/DDBJ databases">
        <authorList>
            <consortium name="Pathogen Informatics"/>
        </authorList>
    </citation>
    <scope>NUCLEOTIDE SEQUENCE [LARGE SCALE GENOMIC DNA]</scope>
</reference>
<evidence type="ECO:0000313" key="4">
    <source>
        <dbReference type="EMBL" id="VDP55046.1"/>
    </source>
</evidence>
<feature type="region of interest" description="Disordered" evidence="2">
    <location>
        <begin position="411"/>
        <end position="448"/>
    </location>
</feature>
<feature type="compositionally biased region" description="Low complexity" evidence="2">
    <location>
        <begin position="287"/>
        <end position="298"/>
    </location>
</feature>
<dbReference type="OrthoDB" id="6132182at2759"/>
<organism evidence="4">
    <name type="scientific">Heligmosomoides polygyrus</name>
    <name type="common">Parasitic roundworm</name>
    <dbReference type="NCBI Taxonomy" id="6339"/>
    <lineage>
        <taxon>Eukaryota</taxon>
        <taxon>Metazoa</taxon>
        <taxon>Ecdysozoa</taxon>
        <taxon>Nematoda</taxon>
        <taxon>Chromadorea</taxon>
        <taxon>Rhabditida</taxon>
        <taxon>Rhabditina</taxon>
        <taxon>Rhabditomorpha</taxon>
        <taxon>Strongyloidea</taxon>
        <taxon>Heligmosomidae</taxon>
        <taxon>Heligmosomoides</taxon>
    </lineage>
</organism>
<sequence>MFFEGFLLEPGCSSPEDSSREVPGKSRFDVQVKAAHGKCGLVKTYEARKRGFVLSSRAVLQFDRRFSSARDHSFVIRCSYPDKTKIAKSPRRAEGTTTLVQDAVQFGNEALAGLEPMRCSYNVTPVLQHCSTNSITVGATLLHTWKCDKEHNRFRVHSCFVIDPVTHRTEMVVDSNGCPVEDSIIGTMSYSADGAVSATGKATRFADVPVVRFSCRLRPCKGSSEQCAAEAGELPHCRSKRDLPAEDSVTFQPLSEVGEYDIAAYDDNVEGVMSAPERATRVMMEEAATQASQTPTSADPSTGPQVSLKSISSVTPPSFPLGGVDVKLNTKTVAVVASNLARDRLKEALQLRANSLSVDVSPAAARRLADGREQSLHVSESVRQEQSVLRVLTGNGLAVKQVKGFVRQLERPTTGQEEQHLVRSPTTERPPTLPTAAHSGGFELNTRKGIVRKEIRKRR</sequence>
<dbReference type="PROSITE" id="PS51034">
    <property type="entry name" value="ZP_2"/>
    <property type="match status" value="1"/>
</dbReference>
<dbReference type="PANTHER" id="PTHR22907">
    <property type="entry name" value="GH04558P"/>
    <property type="match status" value="1"/>
</dbReference>